<feature type="compositionally biased region" description="Low complexity" evidence="5">
    <location>
        <begin position="240"/>
        <end position="262"/>
    </location>
</feature>
<feature type="domain" description="Tyrosine specific protein phosphatases" evidence="7">
    <location>
        <begin position="353"/>
        <end position="413"/>
    </location>
</feature>
<evidence type="ECO:0000256" key="5">
    <source>
        <dbReference type="SAM" id="MobiDB-lite"/>
    </source>
</evidence>
<dbReference type="EC" id="3.1.3.48" evidence="2"/>
<dbReference type="PANTHER" id="PTHR10159:SF519">
    <property type="entry name" value="DUAL SPECIFICITY PROTEIN PHOSPHATASE MPK3"/>
    <property type="match status" value="1"/>
</dbReference>
<evidence type="ECO:0000259" key="7">
    <source>
        <dbReference type="PROSITE" id="PS50056"/>
    </source>
</evidence>
<dbReference type="PROSITE" id="PS00383">
    <property type="entry name" value="TYR_PHOSPHATASE_1"/>
    <property type="match status" value="1"/>
</dbReference>
<dbReference type="GO" id="GO:0017017">
    <property type="term" value="F:MAP kinase tyrosine/serine/threonine phosphatase activity"/>
    <property type="evidence" value="ECO:0007669"/>
    <property type="project" value="TreeGrafter"/>
</dbReference>
<evidence type="ECO:0000256" key="2">
    <source>
        <dbReference type="ARBA" id="ARBA00013064"/>
    </source>
</evidence>
<dbReference type="EMBL" id="CP014500">
    <property type="protein sequence ID" value="ANB10918.1"/>
    <property type="molecule type" value="Genomic_DNA"/>
</dbReference>
<keyword evidence="9" id="KW-1185">Reference proteome</keyword>
<dbReference type="PROSITE" id="PS50056">
    <property type="entry name" value="TYR_PHOSPHATASE_2"/>
    <property type="match status" value="1"/>
</dbReference>
<dbReference type="InterPro" id="IPR029021">
    <property type="entry name" value="Prot-tyrosine_phosphatase-like"/>
</dbReference>
<accession>A0A161HIF9</accession>
<evidence type="ECO:0000313" key="9">
    <source>
        <dbReference type="Proteomes" id="UP000189580"/>
    </source>
</evidence>
<dbReference type="InterPro" id="IPR016130">
    <property type="entry name" value="Tyr_Pase_AS"/>
</dbReference>
<dbReference type="PROSITE" id="PS50054">
    <property type="entry name" value="TYR_PHOSPHATASE_DUAL"/>
    <property type="match status" value="1"/>
</dbReference>
<dbReference type="GO" id="GO:0043409">
    <property type="term" value="P:negative regulation of MAPK cascade"/>
    <property type="evidence" value="ECO:0007669"/>
    <property type="project" value="TreeGrafter"/>
</dbReference>
<feature type="compositionally biased region" description="Polar residues" evidence="5">
    <location>
        <begin position="52"/>
        <end position="63"/>
    </location>
</feature>
<feature type="compositionally biased region" description="Pro residues" evidence="5">
    <location>
        <begin position="1"/>
        <end position="11"/>
    </location>
</feature>
<feature type="region of interest" description="Disordered" evidence="5">
    <location>
        <begin position="436"/>
        <end position="481"/>
    </location>
</feature>
<dbReference type="CDD" id="cd14521">
    <property type="entry name" value="DSP_fungal_SDP1-like"/>
    <property type="match status" value="1"/>
</dbReference>
<dbReference type="RefSeq" id="XP_018733395.1">
    <property type="nucleotide sequence ID" value="XM_018880735.1"/>
</dbReference>
<feature type="region of interest" description="Disordered" evidence="5">
    <location>
        <begin position="1"/>
        <end position="91"/>
    </location>
</feature>
<evidence type="ECO:0000259" key="6">
    <source>
        <dbReference type="PROSITE" id="PS50054"/>
    </source>
</evidence>
<protein>
    <recommendedName>
        <fullName evidence="2">protein-tyrosine-phosphatase</fullName>
        <ecNumber evidence="2">3.1.3.48</ecNumber>
    </recommendedName>
</protein>
<dbReference type="Pfam" id="PF00782">
    <property type="entry name" value="DSPc"/>
    <property type="match status" value="1"/>
</dbReference>
<feature type="domain" description="Tyrosine-protein phosphatase" evidence="6">
    <location>
        <begin position="279"/>
        <end position="432"/>
    </location>
</feature>
<dbReference type="OrthoDB" id="426001at2759"/>
<dbReference type="AlphaFoldDB" id="A0A161HIF9"/>
<dbReference type="Proteomes" id="UP000189580">
    <property type="component" value="Chromosome c"/>
</dbReference>
<evidence type="ECO:0000256" key="4">
    <source>
        <dbReference type="ARBA" id="ARBA00022912"/>
    </source>
</evidence>
<dbReference type="GeneID" id="30035764"/>
<evidence type="ECO:0000313" key="8">
    <source>
        <dbReference type="EMBL" id="ANB10918.1"/>
    </source>
</evidence>
<feature type="compositionally biased region" description="Low complexity" evidence="5">
    <location>
        <begin position="275"/>
        <end position="292"/>
    </location>
</feature>
<dbReference type="PANTHER" id="PTHR10159">
    <property type="entry name" value="DUAL SPECIFICITY PROTEIN PHOSPHATASE"/>
    <property type="match status" value="1"/>
</dbReference>
<dbReference type="KEGG" id="slb:AWJ20_3712"/>
<evidence type="ECO:0000256" key="3">
    <source>
        <dbReference type="ARBA" id="ARBA00022801"/>
    </source>
</evidence>
<feature type="compositionally biased region" description="Low complexity" evidence="5">
    <location>
        <begin position="440"/>
        <end position="453"/>
    </location>
</feature>
<keyword evidence="4" id="KW-0904">Protein phosphatase</keyword>
<feature type="compositionally biased region" description="Low complexity" evidence="5">
    <location>
        <begin position="31"/>
        <end position="46"/>
    </location>
</feature>
<dbReference type="InterPro" id="IPR000387">
    <property type="entry name" value="Tyr_Pase_dom"/>
</dbReference>
<gene>
    <name evidence="8" type="primary">MSG5</name>
    <name evidence="8" type="ORF">AWJ20_3712</name>
</gene>
<sequence length="481" mass="51586">MKSPHISPPISPNSFSNPKSHRSSTRNRNASSLSISIPISPQKIPPLESATYRRSSGASSFPEYSSGCTGTSSTSTDTCSGAGSGAGSNITPNVVYLDSDSNSIYRASSSSSSTTTTTTLHYQQFPQFSSGSSLPNIGSTEPQNSNSYYYYQQPLKTSTNTNFEVMPAENPYPNGPVLVREPNIYLYSEPSIQTASQFDVIVNVAREVPNPFEQTSRLSKEISSPMAPPPPAPFVKGARSSSSSSSSFTSNLSCSPLSSTSTHTEDTCFSPTGYPENSPPSSVNSTPNLNEELSSENDCEEETDEMTLRDLSSPITQSSTTAAFGLASSESLNGRTTPEYIYVPWDHTSKLTPDLARLTDLISSRSAEGKKILVHCQCGVSRSASLVVAYVMRQDKCDLNTAYDHVKKRSPNISPNMTLMFQLIDWARMLKRNPENPGVSTSLGPSLSSPPSSYDDDLIPSASGYSLASPPPSTPTTAVNH</sequence>
<feature type="region of interest" description="Disordered" evidence="5">
    <location>
        <begin position="215"/>
        <end position="302"/>
    </location>
</feature>
<dbReference type="GO" id="GO:0008330">
    <property type="term" value="F:protein tyrosine/threonine phosphatase activity"/>
    <property type="evidence" value="ECO:0007669"/>
    <property type="project" value="TreeGrafter"/>
</dbReference>
<dbReference type="SMART" id="SM00195">
    <property type="entry name" value="DSPc"/>
    <property type="match status" value="1"/>
</dbReference>
<dbReference type="GO" id="GO:0005634">
    <property type="term" value="C:nucleus"/>
    <property type="evidence" value="ECO:0007669"/>
    <property type="project" value="TreeGrafter"/>
</dbReference>
<dbReference type="SUPFAM" id="SSF52799">
    <property type="entry name" value="(Phosphotyrosine protein) phosphatases II"/>
    <property type="match status" value="1"/>
</dbReference>
<dbReference type="InterPro" id="IPR000340">
    <property type="entry name" value="Dual-sp_phosphatase_cat-dom"/>
</dbReference>
<dbReference type="Gene3D" id="3.90.190.10">
    <property type="entry name" value="Protein tyrosine phosphatase superfamily"/>
    <property type="match status" value="2"/>
</dbReference>
<organism evidence="8 9">
    <name type="scientific">Sugiyamaella lignohabitans</name>
    <dbReference type="NCBI Taxonomy" id="796027"/>
    <lineage>
        <taxon>Eukaryota</taxon>
        <taxon>Fungi</taxon>
        <taxon>Dikarya</taxon>
        <taxon>Ascomycota</taxon>
        <taxon>Saccharomycotina</taxon>
        <taxon>Dipodascomycetes</taxon>
        <taxon>Dipodascales</taxon>
        <taxon>Trichomonascaceae</taxon>
        <taxon>Sugiyamaella</taxon>
    </lineage>
</organism>
<dbReference type="GO" id="GO:0033550">
    <property type="term" value="F:MAP kinase tyrosine phosphatase activity"/>
    <property type="evidence" value="ECO:0007669"/>
    <property type="project" value="TreeGrafter"/>
</dbReference>
<feature type="compositionally biased region" description="Acidic residues" evidence="5">
    <location>
        <begin position="293"/>
        <end position="302"/>
    </location>
</feature>
<evidence type="ECO:0000256" key="1">
    <source>
        <dbReference type="ARBA" id="ARBA00008601"/>
    </source>
</evidence>
<dbReference type="InterPro" id="IPR020422">
    <property type="entry name" value="TYR_PHOSPHATASE_DUAL_dom"/>
</dbReference>
<feature type="compositionally biased region" description="Low complexity" evidence="5">
    <location>
        <begin position="65"/>
        <end position="81"/>
    </location>
</feature>
<keyword evidence="3" id="KW-0378">Hydrolase</keyword>
<comment type="similarity">
    <text evidence="1">Belongs to the protein-tyrosine phosphatase family. Non-receptor class dual specificity subfamily.</text>
</comment>
<proteinExistence type="inferred from homology"/>
<name>A0A161HIF9_9ASCO</name>
<reference evidence="8 9" key="1">
    <citation type="submission" date="2016-02" db="EMBL/GenBank/DDBJ databases">
        <title>Complete genome sequence and transcriptome regulation of the pentose utilising yeast Sugiyamaella lignohabitans.</title>
        <authorList>
            <person name="Bellasio M."/>
            <person name="Peymann A."/>
            <person name="Valli M."/>
            <person name="Sipitzky M."/>
            <person name="Graf A."/>
            <person name="Sauer M."/>
            <person name="Marx H."/>
            <person name="Mattanovich D."/>
        </authorList>
    </citation>
    <scope>NUCLEOTIDE SEQUENCE [LARGE SCALE GENOMIC DNA]</scope>
    <source>
        <strain evidence="8 9">CBS 10342</strain>
    </source>
</reference>
<dbReference type="GO" id="GO:0005829">
    <property type="term" value="C:cytosol"/>
    <property type="evidence" value="ECO:0007669"/>
    <property type="project" value="TreeGrafter"/>
</dbReference>